<dbReference type="InterPro" id="IPR005114">
    <property type="entry name" value="Helicase_assoc"/>
</dbReference>
<dbReference type="Pfam" id="PF03457">
    <property type="entry name" value="HA"/>
    <property type="match status" value="1"/>
</dbReference>
<feature type="domain" description="Helicase-associated" evidence="2">
    <location>
        <begin position="240"/>
        <end position="298"/>
    </location>
</feature>
<sequence>MAKNNSTQHQVHPKPKTVKQQASSRPSCSASNQGAVSSSTTTAAKGAYTQMPSTNVGPYGYGLDTNNLSVASFLAASNNGYYNHSQGLNTAYPHAGNYANSAFQQGYWPSGIGGYWASPQQTSSSKLYTTPTKKVTNNASSKVSAKSLVSSTSANASKDTSVFDENSELKERIRELETQLELENKFMADKDTKKEFKENRVTGNIKPDTCASVTPVKAVQSSLGTPSKMDTPIKDLNKFDRKWIQRYEELIAYQKSHGHNMVPSACMPLGPWVCRQRHEKKKGSLSKERIELLDAIDFVWVAK</sequence>
<evidence type="ECO:0000259" key="2">
    <source>
        <dbReference type="Pfam" id="PF03457"/>
    </source>
</evidence>
<feature type="region of interest" description="Disordered" evidence="1">
    <location>
        <begin position="1"/>
        <end position="43"/>
    </location>
</feature>
<dbReference type="OrthoDB" id="44621at2759"/>
<dbReference type="Proteomes" id="UP000693970">
    <property type="component" value="Unassembled WGS sequence"/>
</dbReference>
<organism evidence="3 4">
    <name type="scientific">Nitzschia inconspicua</name>
    <dbReference type="NCBI Taxonomy" id="303405"/>
    <lineage>
        <taxon>Eukaryota</taxon>
        <taxon>Sar</taxon>
        <taxon>Stramenopiles</taxon>
        <taxon>Ochrophyta</taxon>
        <taxon>Bacillariophyta</taxon>
        <taxon>Bacillariophyceae</taxon>
        <taxon>Bacillariophycidae</taxon>
        <taxon>Bacillariales</taxon>
        <taxon>Bacillariaceae</taxon>
        <taxon>Nitzschia</taxon>
    </lineage>
</organism>
<evidence type="ECO:0000313" key="4">
    <source>
        <dbReference type="Proteomes" id="UP000693970"/>
    </source>
</evidence>
<keyword evidence="4" id="KW-1185">Reference proteome</keyword>
<protein>
    <submittedName>
        <fullName evidence="3">Type III restriction enzyme</fullName>
    </submittedName>
</protein>
<reference evidence="3" key="1">
    <citation type="journal article" date="2021" name="Sci. Rep.">
        <title>Diploid genomic architecture of Nitzschia inconspicua, an elite biomass production diatom.</title>
        <authorList>
            <person name="Oliver A."/>
            <person name="Podell S."/>
            <person name="Pinowska A."/>
            <person name="Traller J.C."/>
            <person name="Smith S.R."/>
            <person name="McClure R."/>
            <person name="Beliaev A."/>
            <person name="Bohutskyi P."/>
            <person name="Hill E.A."/>
            <person name="Rabines A."/>
            <person name="Zheng H."/>
            <person name="Allen L.Z."/>
            <person name="Kuo A."/>
            <person name="Grigoriev I.V."/>
            <person name="Allen A.E."/>
            <person name="Hazlebeck D."/>
            <person name="Allen E.E."/>
        </authorList>
    </citation>
    <scope>NUCLEOTIDE SEQUENCE</scope>
    <source>
        <strain evidence="3">Hildebrandi</strain>
    </source>
</reference>
<dbReference type="AlphaFoldDB" id="A0A9K3M4B7"/>
<accession>A0A9K3M4B7</accession>
<dbReference type="CDD" id="cd14724">
    <property type="entry name" value="ZIP_Gal4-like_1"/>
    <property type="match status" value="1"/>
</dbReference>
<evidence type="ECO:0000313" key="3">
    <source>
        <dbReference type="EMBL" id="KAG7373520.1"/>
    </source>
</evidence>
<dbReference type="EMBL" id="JAGRRH010000002">
    <property type="protein sequence ID" value="KAG7373520.1"/>
    <property type="molecule type" value="Genomic_DNA"/>
</dbReference>
<proteinExistence type="predicted"/>
<reference evidence="3" key="2">
    <citation type="submission" date="2021-04" db="EMBL/GenBank/DDBJ databases">
        <authorList>
            <person name="Podell S."/>
        </authorList>
    </citation>
    <scope>NUCLEOTIDE SEQUENCE</scope>
    <source>
        <strain evidence="3">Hildebrandi</strain>
    </source>
</reference>
<dbReference type="PANTHER" id="PTHR33418:SF1">
    <property type="entry name" value="HELICASE-ASSOCIATED DOMAIN-CONTAINING PROTEIN"/>
    <property type="match status" value="1"/>
</dbReference>
<dbReference type="PANTHER" id="PTHR33418">
    <property type="entry name" value="HELICASE-ASSOCIATED"/>
    <property type="match status" value="1"/>
</dbReference>
<evidence type="ECO:0000256" key="1">
    <source>
        <dbReference type="SAM" id="MobiDB-lite"/>
    </source>
</evidence>
<feature type="compositionally biased region" description="Polar residues" evidence="1">
    <location>
        <begin position="18"/>
        <end position="43"/>
    </location>
</feature>
<gene>
    <name evidence="3" type="ORF">IV203_034244</name>
</gene>
<comment type="caution">
    <text evidence="3">The sequence shown here is derived from an EMBL/GenBank/DDBJ whole genome shotgun (WGS) entry which is preliminary data.</text>
</comment>
<feature type="compositionally biased region" description="Polar residues" evidence="1">
    <location>
        <begin position="1"/>
        <end position="10"/>
    </location>
</feature>
<name>A0A9K3M4B7_9STRA</name>